<evidence type="ECO:0000313" key="2">
    <source>
        <dbReference type="EMBL" id="GAF81572.1"/>
    </source>
</evidence>
<evidence type="ECO:0000256" key="1">
    <source>
        <dbReference type="SAM" id="MobiDB-lite"/>
    </source>
</evidence>
<feature type="compositionally biased region" description="Basic and acidic residues" evidence="1">
    <location>
        <begin position="1"/>
        <end position="36"/>
    </location>
</feature>
<gene>
    <name evidence="2" type="ORF">S01H1_03980</name>
</gene>
<reference evidence="2" key="1">
    <citation type="journal article" date="2014" name="Front. Microbiol.">
        <title>High frequency of phylogenetically diverse reductive dehalogenase-homologous genes in deep subseafloor sedimentary metagenomes.</title>
        <authorList>
            <person name="Kawai M."/>
            <person name="Futagami T."/>
            <person name="Toyoda A."/>
            <person name="Takaki Y."/>
            <person name="Nishi S."/>
            <person name="Hori S."/>
            <person name="Arai W."/>
            <person name="Tsubouchi T."/>
            <person name="Morono Y."/>
            <person name="Uchiyama I."/>
            <person name="Ito T."/>
            <person name="Fujiyama A."/>
            <person name="Inagaki F."/>
            <person name="Takami H."/>
        </authorList>
    </citation>
    <scope>NUCLEOTIDE SEQUENCE</scope>
    <source>
        <strain evidence="2">Expedition CK06-06</strain>
    </source>
</reference>
<dbReference type="AlphaFoldDB" id="X0T074"/>
<sequence>MSQQNRIDKEKHKSHQREDKPRKSGRKEHKEEDKNKDKKRYFRL</sequence>
<protein>
    <submittedName>
        <fullName evidence="2">Uncharacterized protein</fullName>
    </submittedName>
</protein>
<proteinExistence type="predicted"/>
<feature type="region of interest" description="Disordered" evidence="1">
    <location>
        <begin position="1"/>
        <end position="44"/>
    </location>
</feature>
<organism evidence="2">
    <name type="scientific">marine sediment metagenome</name>
    <dbReference type="NCBI Taxonomy" id="412755"/>
    <lineage>
        <taxon>unclassified sequences</taxon>
        <taxon>metagenomes</taxon>
        <taxon>ecological metagenomes</taxon>
    </lineage>
</organism>
<name>X0T074_9ZZZZ</name>
<dbReference type="EMBL" id="BARS01002128">
    <property type="protein sequence ID" value="GAF81572.1"/>
    <property type="molecule type" value="Genomic_DNA"/>
</dbReference>
<accession>X0T074</accession>
<comment type="caution">
    <text evidence="2">The sequence shown here is derived from an EMBL/GenBank/DDBJ whole genome shotgun (WGS) entry which is preliminary data.</text>
</comment>